<sequence length="189" mass="21525">MSSPIDRDVVIADTVHWMEKAVIGLNLCPFAKAVHVKKQIRYVVSEAETPEELLEKLMEELQYLADADAEKVDTTLLIHPNVLTDFFDYNEFLDVADAALEDLGLDGFLQVASFHPQYQFADTDENDIGNYTNRSPYPTLHLLREDSIDRAVEAFPDASDIFDKNIEKLEQLGHQGWAKLMEKPLMEKP</sequence>
<evidence type="ECO:0000313" key="1">
    <source>
        <dbReference type="EMBL" id="MYM23956.1"/>
    </source>
</evidence>
<dbReference type="RefSeq" id="WP_161007421.1">
    <property type="nucleotide sequence ID" value="NZ_WWCN01000008.1"/>
</dbReference>
<protein>
    <submittedName>
        <fullName evidence="1">DUF1415 family protein</fullName>
    </submittedName>
</protein>
<gene>
    <name evidence="1" type="ORF">GTP46_14995</name>
</gene>
<name>A0A6L8K9D7_9BURK</name>
<comment type="caution">
    <text evidence="1">The sequence shown here is derived from an EMBL/GenBank/DDBJ whole genome shotgun (WGS) entry which is preliminary data.</text>
</comment>
<dbReference type="AlphaFoldDB" id="A0A6L8K9D7"/>
<dbReference type="Proteomes" id="UP000479335">
    <property type="component" value="Unassembled WGS sequence"/>
</dbReference>
<reference evidence="1 2" key="1">
    <citation type="submission" date="2019-12" db="EMBL/GenBank/DDBJ databases">
        <title>Novel species isolated from a subtropical stream in China.</title>
        <authorList>
            <person name="Lu H."/>
        </authorList>
    </citation>
    <scope>NUCLEOTIDE SEQUENCE [LARGE SCALE GENOMIC DNA]</scope>
    <source>
        <strain evidence="1 2">FT135W</strain>
    </source>
</reference>
<dbReference type="InterPro" id="IPR009858">
    <property type="entry name" value="DUF1415"/>
</dbReference>
<evidence type="ECO:0000313" key="2">
    <source>
        <dbReference type="Proteomes" id="UP000479335"/>
    </source>
</evidence>
<accession>A0A6L8K9D7</accession>
<organism evidence="1 2">
    <name type="scientific">Duganella flavida</name>
    <dbReference type="NCBI Taxonomy" id="2692175"/>
    <lineage>
        <taxon>Bacteria</taxon>
        <taxon>Pseudomonadati</taxon>
        <taxon>Pseudomonadota</taxon>
        <taxon>Betaproteobacteria</taxon>
        <taxon>Burkholderiales</taxon>
        <taxon>Oxalobacteraceae</taxon>
        <taxon>Telluria group</taxon>
        <taxon>Duganella</taxon>
    </lineage>
</organism>
<dbReference type="EMBL" id="WWCN01000008">
    <property type="protein sequence ID" value="MYM23956.1"/>
    <property type="molecule type" value="Genomic_DNA"/>
</dbReference>
<proteinExistence type="predicted"/>
<dbReference type="Pfam" id="PF07209">
    <property type="entry name" value="DUF1415"/>
    <property type="match status" value="1"/>
</dbReference>
<keyword evidence="2" id="KW-1185">Reference proteome</keyword>